<evidence type="ECO:0000256" key="1">
    <source>
        <dbReference type="ARBA" id="ARBA00022801"/>
    </source>
</evidence>
<dbReference type="OrthoDB" id="9794725at2"/>
<protein>
    <submittedName>
        <fullName evidence="3">Esterase</fullName>
    </submittedName>
</protein>
<dbReference type="InterPro" id="IPR050300">
    <property type="entry name" value="GDXG_lipolytic_enzyme"/>
</dbReference>
<dbReference type="InterPro" id="IPR029058">
    <property type="entry name" value="AB_hydrolase_fold"/>
</dbReference>
<dbReference type="EMBL" id="JQBW01000010">
    <property type="protein sequence ID" value="KRN58290.1"/>
    <property type="molecule type" value="Genomic_DNA"/>
</dbReference>
<dbReference type="Pfam" id="PF20434">
    <property type="entry name" value="BD-FAE"/>
    <property type="match status" value="1"/>
</dbReference>
<gene>
    <name evidence="3" type="ORF">IV45_GL000735</name>
</gene>
<dbReference type="InterPro" id="IPR049492">
    <property type="entry name" value="BD-FAE-like_dom"/>
</dbReference>
<dbReference type="STRING" id="396268.IV45_GL000735"/>
<comment type="caution">
    <text evidence="3">The sequence shown here is derived from an EMBL/GenBank/DDBJ whole genome shotgun (WGS) entry which is preliminary data.</text>
</comment>
<keyword evidence="1" id="KW-0378">Hydrolase</keyword>
<reference evidence="3 4" key="1">
    <citation type="journal article" date="2015" name="Genome Announc.">
        <title>Expanding the biotechnology potential of lactobacilli through comparative genomics of 213 strains and associated genera.</title>
        <authorList>
            <person name="Sun Z."/>
            <person name="Harris H.M."/>
            <person name="McCann A."/>
            <person name="Guo C."/>
            <person name="Argimon S."/>
            <person name="Zhang W."/>
            <person name="Yang X."/>
            <person name="Jeffery I.B."/>
            <person name="Cooney J.C."/>
            <person name="Kagawa T.F."/>
            <person name="Liu W."/>
            <person name="Song Y."/>
            <person name="Salvetti E."/>
            <person name="Wrobel A."/>
            <person name="Rasinkangas P."/>
            <person name="Parkhill J."/>
            <person name="Rea M.C."/>
            <person name="O'Sullivan O."/>
            <person name="Ritari J."/>
            <person name="Douillard F.P."/>
            <person name="Paul Ross R."/>
            <person name="Yang R."/>
            <person name="Briner A.E."/>
            <person name="Felis G.E."/>
            <person name="de Vos W.M."/>
            <person name="Barrangou R."/>
            <person name="Klaenhammer T.R."/>
            <person name="Caufield P.W."/>
            <person name="Cui Y."/>
            <person name="Zhang H."/>
            <person name="O'Toole P.W."/>
        </authorList>
    </citation>
    <scope>NUCLEOTIDE SEQUENCE [LARGE SCALE GENOMIC DNA]</scope>
    <source>
        <strain evidence="3 4">DSM 17896</strain>
    </source>
</reference>
<evidence type="ECO:0000313" key="3">
    <source>
        <dbReference type="EMBL" id="KRN58290.1"/>
    </source>
</evidence>
<dbReference type="PANTHER" id="PTHR48081">
    <property type="entry name" value="AB HYDROLASE SUPERFAMILY PROTEIN C4A8.06C"/>
    <property type="match status" value="1"/>
</dbReference>
<dbReference type="AlphaFoldDB" id="A0A0R2HZJ1"/>
<dbReference type="Gene3D" id="3.40.50.1820">
    <property type="entry name" value="alpha/beta hydrolase"/>
    <property type="match status" value="1"/>
</dbReference>
<name>A0A0R2HZJ1_9LACO</name>
<dbReference type="Proteomes" id="UP000050934">
    <property type="component" value="Unassembled WGS sequence"/>
</dbReference>
<dbReference type="PATRIC" id="fig|396268.3.peg.745"/>
<dbReference type="PANTHER" id="PTHR48081:SF6">
    <property type="entry name" value="PEPTIDASE S9 PROLYL OLIGOPEPTIDASE CATALYTIC DOMAIN-CONTAINING PROTEIN"/>
    <property type="match status" value="1"/>
</dbReference>
<keyword evidence="4" id="KW-1185">Reference proteome</keyword>
<dbReference type="GO" id="GO:0016787">
    <property type="term" value="F:hydrolase activity"/>
    <property type="evidence" value="ECO:0007669"/>
    <property type="project" value="UniProtKB-KW"/>
</dbReference>
<evidence type="ECO:0000259" key="2">
    <source>
        <dbReference type="Pfam" id="PF20434"/>
    </source>
</evidence>
<proteinExistence type="predicted"/>
<feature type="domain" description="BD-FAE-like" evidence="2">
    <location>
        <begin position="28"/>
        <end position="212"/>
    </location>
</feature>
<evidence type="ECO:0000313" key="4">
    <source>
        <dbReference type="Proteomes" id="UP000050934"/>
    </source>
</evidence>
<accession>A0A0R2HZJ1</accession>
<dbReference type="RefSeq" id="WP_057741512.1">
    <property type="nucleotide sequence ID" value="NZ_JQBW01000010.1"/>
</dbReference>
<dbReference type="SUPFAM" id="SSF53474">
    <property type="entry name" value="alpha/beta-Hydrolases"/>
    <property type="match status" value="1"/>
</dbReference>
<sequence length="268" mass="30102">MQIIHFPLSRANYKTHASLTVYLQTPTPRSPIQEFPALIILPGGSMTHITTEESEKTAIAFASRGFQTMILRYSFVDEHEPLYPYPLFDLALAMAAVKNHQSAWHLSDQTFLLGLSAGGHISALFNDYWSSSWLNDQTGVASKILQPTAIVLGYPVIDLNAGFPKEAQTLKRWTDDPKRYNASQHVNANNRPTFIWATMDDPFVPVQNSINYSLTLKQHDIQQEVHLFAHGPHGMDIANALVAHHPDGDQPHVAHWVDLACEWLQTID</sequence>
<organism evidence="3 4">
    <name type="scientific">Limosilactobacillus secaliphilus</name>
    <dbReference type="NCBI Taxonomy" id="396268"/>
    <lineage>
        <taxon>Bacteria</taxon>
        <taxon>Bacillati</taxon>
        <taxon>Bacillota</taxon>
        <taxon>Bacilli</taxon>
        <taxon>Lactobacillales</taxon>
        <taxon>Lactobacillaceae</taxon>
        <taxon>Limosilactobacillus</taxon>
    </lineage>
</organism>